<keyword evidence="2" id="KW-1185">Reference proteome</keyword>
<proteinExistence type="predicted"/>
<feature type="non-terminal residue" evidence="1">
    <location>
        <position position="60"/>
    </location>
</feature>
<reference evidence="1" key="1">
    <citation type="submission" date="2022-08" db="EMBL/GenBank/DDBJ databases">
        <authorList>
            <person name="Kallberg Y."/>
            <person name="Tangrot J."/>
            <person name="Rosling A."/>
        </authorList>
    </citation>
    <scope>NUCLEOTIDE SEQUENCE</scope>
    <source>
        <strain evidence="1">Wild A</strain>
    </source>
</reference>
<gene>
    <name evidence="1" type="ORF">FWILDA_LOCUS13737</name>
</gene>
<organism evidence="1 2">
    <name type="scientific">Funneliformis geosporum</name>
    <dbReference type="NCBI Taxonomy" id="1117311"/>
    <lineage>
        <taxon>Eukaryota</taxon>
        <taxon>Fungi</taxon>
        <taxon>Fungi incertae sedis</taxon>
        <taxon>Mucoromycota</taxon>
        <taxon>Glomeromycotina</taxon>
        <taxon>Glomeromycetes</taxon>
        <taxon>Glomerales</taxon>
        <taxon>Glomeraceae</taxon>
        <taxon>Funneliformis</taxon>
    </lineage>
</organism>
<protein>
    <submittedName>
        <fullName evidence="1">19781_t:CDS:1</fullName>
    </submittedName>
</protein>
<dbReference type="OrthoDB" id="16262at2759"/>
<comment type="caution">
    <text evidence="1">The sequence shown here is derived from an EMBL/GenBank/DDBJ whole genome shotgun (WGS) entry which is preliminary data.</text>
</comment>
<evidence type="ECO:0000313" key="2">
    <source>
        <dbReference type="Proteomes" id="UP001153678"/>
    </source>
</evidence>
<dbReference type="AlphaFoldDB" id="A0A9W4T1N3"/>
<sequence>MNTTTDYSIAGQNTAFDSSFVGLSGLIFHEIMLSHGIKHVFGYPGDMNKEHMTERYERVI</sequence>
<dbReference type="Proteomes" id="UP001153678">
    <property type="component" value="Unassembled WGS sequence"/>
</dbReference>
<accession>A0A9W4T1N3</accession>
<evidence type="ECO:0000313" key="1">
    <source>
        <dbReference type="EMBL" id="CAI2188751.1"/>
    </source>
</evidence>
<dbReference type="EMBL" id="CAMKVN010005380">
    <property type="protein sequence ID" value="CAI2188751.1"/>
    <property type="molecule type" value="Genomic_DNA"/>
</dbReference>
<name>A0A9W4T1N3_9GLOM</name>